<evidence type="ECO:0000313" key="2">
    <source>
        <dbReference type="Proteomes" id="UP000046392"/>
    </source>
</evidence>
<proteinExistence type="predicted"/>
<accession>A0A0N5BNV8</accession>
<evidence type="ECO:0000313" key="3">
    <source>
        <dbReference type="WBParaSite" id="SPAL_0000758600.1"/>
    </source>
</evidence>
<reference evidence="3" key="1">
    <citation type="submission" date="2017-02" db="UniProtKB">
        <authorList>
            <consortium name="WormBaseParasite"/>
        </authorList>
    </citation>
    <scope>IDENTIFICATION</scope>
</reference>
<dbReference type="AlphaFoldDB" id="A0A0N5BNV8"/>
<keyword evidence="1" id="KW-0472">Membrane</keyword>
<dbReference type="WBParaSite" id="SPAL_0000758600.1">
    <property type="protein sequence ID" value="SPAL_0000758600.1"/>
    <property type="gene ID" value="SPAL_0000758600"/>
</dbReference>
<organism evidence="2 3">
    <name type="scientific">Strongyloides papillosus</name>
    <name type="common">Intestinal threadworm</name>
    <dbReference type="NCBI Taxonomy" id="174720"/>
    <lineage>
        <taxon>Eukaryota</taxon>
        <taxon>Metazoa</taxon>
        <taxon>Ecdysozoa</taxon>
        <taxon>Nematoda</taxon>
        <taxon>Chromadorea</taxon>
        <taxon>Rhabditida</taxon>
        <taxon>Tylenchina</taxon>
        <taxon>Panagrolaimomorpha</taxon>
        <taxon>Strongyloidoidea</taxon>
        <taxon>Strongyloididae</taxon>
        <taxon>Strongyloides</taxon>
    </lineage>
</organism>
<name>A0A0N5BNV8_STREA</name>
<keyword evidence="1" id="KW-1133">Transmembrane helix</keyword>
<protein>
    <submittedName>
        <fullName evidence="3">Uncharacterized protein</fullName>
    </submittedName>
</protein>
<keyword evidence="2" id="KW-1185">Reference proteome</keyword>
<feature type="transmembrane region" description="Helical" evidence="1">
    <location>
        <begin position="40"/>
        <end position="61"/>
    </location>
</feature>
<evidence type="ECO:0000256" key="1">
    <source>
        <dbReference type="SAM" id="Phobius"/>
    </source>
</evidence>
<dbReference type="Proteomes" id="UP000046392">
    <property type="component" value="Unplaced"/>
</dbReference>
<keyword evidence="1" id="KW-0812">Transmembrane</keyword>
<sequence length="184" mass="21269">MMEPSNNELLNKESYNDQSIYLTLNESIHVYLALYPLLSYYLFISTSLPILSITITVASVVESTTGTFSQKNITIFESFNFSDNLINLIPLNILLFLTSLIYLYKFNILHRCIDYCDIAKINNFDQTHNLKPSNYSGASELEKIPILINENTEDTPMGIRKENNFTIVEEYSSDEDCFDNRKRM</sequence>
<feature type="transmembrane region" description="Helical" evidence="1">
    <location>
        <begin position="85"/>
        <end position="104"/>
    </location>
</feature>